<comment type="caution">
    <text evidence="2">The sequence shown here is derived from an EMBL/GenBank/DDBJ whole genome shotgun (WGS) entry which is preliminary data.</text>
</comment>
<name>A0ABN9SIW0_9DINO</name>
<evidence type="ECO:0000313" key="3">
    <source>
        <dbReference type="Proteomes" id="UP001189429"/>
    </source>
</evidence>
<feature type="compositionally biased region" description="Basic and acidic residues" evidence="1">
    <location>
        <begin position="378"/>
        <end position="418"/>
    </location>
</feature>
<feature type="compositionally biased region" description="Polar residues" evidence="1">
    <location>
        <begin position="196"/>
        <end position="205"/>
    </location>
</feature>
<feature type="compositionally biased region" description="Pro residues" evidence="1">
    <location>
        <begin position="326"/>
        <end position="337"/>
    </location>
</feature>
<feature type="region of interest" description="Disordered" evidence="1">
    <location>
        <begin position="629"/>
        <end position="686"/>
    </location>
</feature>
<evidence type="ECO:0000313" key="2">
    <source>
        <dbReference type="EMBL" id="CAK0831681.1"/>
    </source>
</evidence>
<keyword evidence="3" id="KW-1185">Reference proteome</keyword>
<feature type="region of interest" description="Disordered" evidence="1">
    <location>
        <begin position="194"/>
        <end position="280"/>
    </location>
</feature>
<dbReference type="Proteomes" id="UP001189429">
    <property type="component" value="Unassembled WGS sequence"/>
</dbReference>
<feature type="compositionally biased region" description="Basic and acidic residues" evidence="1">
    <location>
        <begin position="247"/>
        <end position="265"/>
    </location>
</feature>
<sequence length="686" mass="72033">MLTVMLKIHYDDFDDSYDEWLSSESERIVAQFEADSVVPFHARFSAASEVERNVGQHLNIVSPLGTRRGCTVVEEGGDSVKVQHGEVDEWLPRNSDRICVQLEQPDFCIGDKLVVASPAGVRRECSVIDAHAHTVKIHYDGFRADGDEWLPRDSGRILARLEDEAIVPLRAPPPTTLAAPLLVSSAAGVEHALDTTPLQGPTAPSTAGRGTVGDAAGGRGSPSWLPDSPRRSLTEHTPPPPPPSRCRPGEQPERQAGGDRGEKWASDASAGPAVACNWPEAPSLKPARTAAARRGPCPRPWLVLGSLATLAALALLAVLLAPSLPPEGPRAPSPAAPAPARASTDSSSRPAAPAAPDAGAPSPTLAAPAPAGPSTTRRVPEPRGELEAERERLEAQLQRRRESLKEAEGEAAAERDQLQRAQADLASAQREAERARSDGAWARALRRELSGGPGLPWRLVGALPLQGCVAAAAGLAALQGVLGPPRSRHTFAGVAGLLSGSLLVCAPLRVLAEAAASWRGGDPVGCASVACSVSLLVRGDAPAHAYLVWAMLFWLGLRRTRQQVEQLSLTAAHQRRGPGLRSPRLPEAAETAFERKVSEDSWLPMSEASVATSAGGASAMRLGDEAISCSDAEPRSPLTPAWRSGKTSSKSRLPTIAEHALTAAGGHAPEGALREPLLGRIQPGGA</sequence>
<dbReference type="InterPro" id="IPR016197">
    <property type="entry name" value="Chromo-like_dom_sf"/>
</dbReference>
<dbReference type="SUPFAM" id="SSF54160">
    <property type="entry name" value="Chromo domain-like"/>
    <property type="match status" value="1"/>
</dbReference>
<proteinExistence type="predicted"/>
<feature type="compositionally biased region" description="Low complexity" evidence="1">
    <location>
        <begin position="338"/>
        <end position="376"/>
    </location>
</feature>
<evidence type="ECO:0000256" key="1">
    <source>
        <dbReference type="SAM" id="MobiDB-lite"/>
    </source>
</evidence>
<organism evidence="2 3">
    <name type="scientific">Prorocentrum cordatum</name>
    <dbReference type="NCBI Taxonomy" id="2364126"/>
    <lineage>
        <taxon>Eukaryota</taxon>
        <taxon>Sar</taxon>
        <taxon>Alveolata</taxon>
        <taxon>Dinophyceae</taxon>
        <taxon>Prorocentrales</taxon>
        <taxon>Prorocentraceae</taxon>
        <taxon>Prorocentrum</taxon>
    </lineage>
</organism>
<dbReference type="Gene3D" id="2.30.30.140">
    <property type="match status" value="1"/>
</dbReference>
<reference evidence="2" key="1">
    <citation type="submission" date="2023-10" db="EMBL/GenBank/DDBJ databases">
        <authorList>
            <person name="Chen Y."/>
            <person name="Shah S."/>
            <person name="Dougan E. K."/>
            <person name="Thang M."/>
            <person name="Chan C."/>
        </authorList>
    </citation>
    <scope>NUCLEOTIDE SEQUENCE [LARGE SCALE GENOMIC DNA]</scope>
</reference>
<dbReference type="EMBL" id="CAUYUJ010011392">
    <property type="protein sequence ID" value="CAK0831681.1"/>
    <property type="molecule type" value="Genomic_DNA"/>
</dbReference>
<accession>A0ABN9SIW0</accession>
<feature type="region of interest" description="Disordered" evidence="1">
    <location>
        <begin position="326"/>
        <end position="437"/>
    </location>
</feature>
<protein>
    <submittedName>
        <fullName evidence="2">Uncharacterized protein</fullName>
    </submittedName>
</protein>
<gene>
    <name evidence="2" type="ORF">PCOR1329_LOCUS29956</name>
</gene>